<name>W7TUF5_9STRA</name>
<reference evidence="1 2" key="1">
    <citation type="journal article" date="2014" name="Mol. Plant">
        <title>Chromosome Scale Genome Assembly and Transcriptome Profiling of Nannochloropsis gaditana in Nitrogen Depletion.</title>
        <authorList>
            <person name="Corteggiani Carpinelli E."/>
            <person name="Telatin A."/>
            <person name="Vitulo N."/>
            <person name="Forcato C."/>
            <person name="D'Angelo M."/>
            <person name="Schiavon R."/>
            <person name="Vezzi A."/>
            <person name="Giacometti G.M."/>
            <person name="Morosinotto T."/>
            <person name="Valle G."/>
        </authorList>
    </citation>
    <scope>NUCLEOTIDE SEQUENCE [LARGE SCALE GENOMIC DNA]</scope>
    <source>
        <strain evidence="1 2">B-31</strain>
    </source>
</reference>
<keyword evidence="2" id="KW-1185">Reference proteome</keyword>
<sequence>MQAYEGTHKITAFSIMLGVVRGIAARVKPAKNQAQLISRRMMGGDGGHHPHYVFEPPFNKTFVAVLVGGGVTLGTGLVV</sequence>
<organism evidence="1 2">
    <name type="scientific">Nannochloropsis gaditana</name>
    <dbReference type="NCBI Taxonomy" id="72520"/>
    <lineage>
        <taxon>Eukaryota</taxon>
        <taxon>Sar</taxon>
        <taxon>Stramenopiles</taxon>
        <taxon>Ochrophyta</taxon>
        <taxon>Eustigmatophyceae</taxon>
        <taxon>Eustigmatales</taxon>
        <taxon>Monodopsidaceae</taxon>
        <taxon>Nannochloropsis</taxon>
    </lineage>
</organism>
<dbReference type="AlphaFoldDB" id="W7TUF5"/>
<dbReference type="Proteomes" id="UP000019335">
    <property type="component" value="Chromosome 7"/>
</dbReference>
<dbReference type="OrthoDB" id="10351212at2759"/>
<evidence type="ECO:0000313" key="1">
    <source>
        <dbReference type="EMBL" id="EWM27143.1"/>
    </source>
</evidence>
<comment type="caution">
    <text evidence="1">The sequence shown here is derived from an EMBL/GenBank/DDBJ whole genome shotgun (WGS) entry which is preliminary data.</text>
</comment>
<dbReference type="EMBL" id="AZIL01000517">
    <property type="protein sequence ID" value="EWM27143.1"/>
    <property type="molecule type" value="Genomic_DNA"/>
</dbReference>
<evidence type="ECO:0000313" key="2">
    <source>
        <dbReference type="Proteomes" id="UP000019335"/>
    </source>
</evidence>
<protein>
    <submittedName>
        <fullName evidence="1">Uncharacterized protein</fullName>
    </submittedName>
</protein>
<accession>W7TUF5</accession>
<proteinExistence type="predicted"/>
<gene>
    <name evidence="1" type="ORF">Naga_100010g8</name>
</gene>